<dbReference type="Pfam" id="PF00488">
    <property type="entry name" value="MutS_V"/>
    <property type="match status" value="1"/>
</dbReference>
<dbReference type="SUPFAM" id="SSF55271">
    <property type="entry name" value="DNA repair protein MutS, domain I"/>
    <property type="match status" value="1"/>
</dbReference>
<evidence type="ECO:0000313" key="12">
    <source>
        <dbReference type="EMBL" id="UTC24192.1"/>
    </source>
</evidence>
<dbReference type="Gene3D" id="3.30.420.110">
    <property type="entry name" value="MutS, connector domain"/>
    <property type="match status" value="1"/>
</dbReference>
<keyword evidence="4 9" id="KW-0227">DNA damage</keyword>
<protein>
    <recommendedName>
        <fullName evidence="2 9">DNA mismatch repair protein MutS</fullName>
    </recommendedName>
</protein>
<comment type="similarity">
    <text evidence="1 9 10">Belongs to the DNA mismatch repair MutS family.</text>
</comment>
<keyword evidence="3 9" id="KW-0547">Nucleotide-binding</keyword>
<dbReference type="InterPro" id="IPR045076">
    <property type="entry name" value="MutS"/>
</dbReference>
<dbReference type="Proteomes" id="UP001055955">
    <property type="component" value="Chromosome"/>
</dbReference>
<evidence type="ECO:0000256" key="1">
    <source>
        <dbReference type="ARBA" id="ARBA00006271"/>
    </source>
</evidence>
<accession>A0ABY5DK67</accession>
<dbReference type="InterPro" id="IPR007860">
    <property type="entry name" value="DNA_mmatch_repair_MutS_con_dom"/>
</dbReference>
<evidence type="ECO:0000313" key="13">
    <source>
        <dbReference type="Proteomes" id="UP001055955"/>
    </source>
</evidence>
<dbReference type="InterPro" id="IPR027417">
    <property type="entry name" value="P-loop_NTPase"/>
</dbReference>
<dbReference type="SUPFAM" id="SSF53150">
    <property type="entry name" value="DNA repair protein MutS, domain II"/>
    <property type="match status" value="1"/>
</dbReference>
<dbReference type="InterPro" id="IPR016151">
    <property type="entry name" value="DNA_mismatch_repair_MutS_N"/>
</dbReference>
<dbReference type="Pfam" id="PF05190">
    <property type="entry name" value="MutS_IV"/>
    <property type="match status" value="1"/>
</dbReference>
<gene>
    <name evidence="9 12" type="primary">mutS</name>
    <name evidence="12" type="ORF">MMH89_03010</name>
</gene>
<dbReference type="Gene3D" id="1.10.1420.10">
    <property type="match status" value="2"/>
</dbReference>
<keyword evidence="6 9" id="KW-0238">DNA-binding</keyword>
<dbReference type="InterPro" id="IPR007696">
    <property type="entry name" value="DNA_mismatch_repair_MutS_core"/>
</dbReference>
<dbReference type="PANTHER" id="PTHR11361">
    <property type="entry name" value="DNA MISMATCH REPAIR PROTEIN MUTS FAMILY MEMBER"/>
    <property type="match status" value="1"/>
</dbReference>
<dbReference type="SMART" id="SM00533">
    <property type="entry name" value="MUTSd"/>
    <property type="match status" value="1"/>
</dbReference>
<dbReference type="SMART" id="SM00534">
    <property type="entry name" value="MUTSac"/>
    <property type="match status" value="1"/>
</dbReference>
<dbReference type="InterPro" id="IPR036187">
    <property type="entry name" value="DNA_mismatch_repair_MutS_sf"/>
</dbReference>
<proteinExistence type="inferred from homology"/>
<dbReference type="InterPro" id="IPR000432">
    <property type="entry name" value="DNA_mismatch_repair_MutS_C"/>
</dbReference>
<feature type="domain" description="DNA mismatch repair proteins mutS family" evidence="11">
    <location>
        <begin position="684"/>
        <end position="700"/>
    </location>
</feature>
<dbReference type="SUPFAM" id="SSF52540">
    <property type="entry name" value="P-loop containing nucleoside triphosphate hydrolases"/>
    <property type="match status" value="1"/>
</dbReference>
<sequence length="839" mass="93470">MTETVQHTPMIQQYLSLKEGHPNALLFYRLGDFYELFFDDAVEIARLLDITLTKRGKSGGKEIPMAGVPHHAAENYIARLVKLGKHVVICEQVGDPKTSKGPVERQVTRLITPGTLTDDAYLEPSDASVVATLFKKGSLYGIAWCECASGRFSVSSVNSLNHAVEILQQIQPKELLCPEDQQPPEVLNSIGTYRSKWDFHYDRAYERLCQHFGTQSLHAFGCEDMPQAISAAGALLAYLQFTLKTNLAHINTLNAPALDQNLIIDHATAQHLALTRNSQGTRSFTLWSELNHCQTIMGQRRLEQWILNPLRDPEAIQERTQMVARLLDSVRIEPIQTLLSNIHDIERITSRISMLNAKPGDLIALASSLRSMPSLRSHVNIPGALPERISINLHDYPLITQLIESAIQPEPAPIIRDGGVIRDGYDTQLDTLRQSSHASGDYLLKLEAQEKENTQLSSLKVSFNKVHGYFIEVSATQAKQVPSHYKPKQILKHTQRFTIEALERFEQNVSHAGMKAIEREKQLYLQILTQIQPEVAKLQKTASAIASLDIITAFAYYAQIHNAQPAILTKDIGIEIYSGKHPVVAPLRKDKYVSNHTHLSHMQRMHIITGPNMGGKSTYMRQVATLVIMAHIGSYLPCAQAKIGPIDRIFTRIGSGDDVTGGRSTFMVEMSETAHILNHATAQSLVIIDEIGRGTSTFDGLSLAHSCCLYLAQHTQCLTLFATHFFELTQLSKNHPYICNYHFSAAEHHDELVFLYQLKPGAATKSYGLAVAKLSGIPQTVIDQANIVLKQLEANKATPTQNTSNPILDQVNLDKTSPKQALKILHLLKQPSLLSCDEY</sequence>
<dbReference type="InterPro" id="IPR005748">
    <property type="entry name" value="DNA_mismatch_repair_MutS"/>
</dbReference>
<evidence type="ECO:0000256" key="6">
    <source>
        <dbReference type="ARBA" id="ARBA00023125"/>
    </source>
</evidence>
<dbReference type="PROSITE" id="PS00486">
    <property type="entry name" value="DNA_MISMATCH_REPAIR_2"/>
    <property type="match status" value="1"/>
</dbReference>
<evidence type="ECO:0000256" key="7">
    <source>
        <dbReference type="ARBA" id="ARBA00023204"/>
    </source>
</evidence>
<dbReference type="PIRSF" id="PIRSF037677">
    <property type="entry name" value="DNA_mis_repair_Msh6"/>
    <property type="match status" value="1"/>
</dbReference>
<evidence type="ECO:0000256" key="5">
    <source>
        <dbReference type="ARBA" id="ARBA00022840"/>
    </source>
</evidence>
<dbReference type="EMBL" id="CP092900">
    <property type="protein sequence ID" value="UTC24192.1"/>
    <property type="molecule type" value="Genomic_DNA"/>
</dbReference>
<keyword evidence="13" id="KW-1185">Reference proteome</keyword>
<dbReference type="PANTHER" id="PTHR11361:SF34">
    <property type="entry name" value="DNA MISMATCH REPAIR PROTEIN MSH1, MITOCHONDRIAL"/>
    <property type="match status" value="1"/>
</dbReference>
<evidence type="ECO:0000259" key="11">
    <source>
        <dbReference type="PROSITE" id="PS00486"/>
    </source>
</evidence>
<dbReference type="InterPro" id="IPR017261">
    <property type="entry name" value="DNA_mismatch_repair_MutS/MSH"/>
</dbReference>
<reference evidence="12 13" key="1">
    <citation type="journal article" date="2022" name="Nat. Microbiol.">
        <title>The microbiome of a bacterivorous marine choanoflagellate contains a resource-demanding obligate bacterial associate.</title>
        <authorList>
            <person name="Needham D.M."/>
            <person name="Poirier C."/>
            <person name="Bachy C."/>
            <person name="George E.E."/>
            <person name="Wilken S."/>
            <person name="Yung C.C.M."/>
            <person name="Limardo A.J."/>
            <person name="Morando M."/>
            <person name="Sudek L."/>
            <person name="Malmstrom R.R."/>
            <person name="Keeling P.J."/>
            <person name="Santoro A.E."/>
            <person name="Worden A.Z."/>
        </authorList>
    </citation>
    <scope>NUCLEOTIDE SEQUENCE [LARGE SCALE GENOMIC DNA]</scope>
    <source>
        <strain evidence="12 13">Comchoano-1</strain>
    </source>
</reference>
<dbReference type="Pfam" id="PF05192">
    <property type="entry name" value="MutS_III"/>
    <property type="match status" value="1"/>
</dbReference>
<dbReference type="InterPro" id="IPR007861">
    <property type="entry name" value="DNA_mismatch_repair_MutS_clamp"/>
</dbReference>
<dbReference type="Gene3D" id="3.40.1170.10">
    <property type="entry name" value="DNA repair protein MutS, domain I"/>
    <property type="match status" value="1"/>
</dbReference>
<evidence type="ECO:0000256" key="9">
    <source>
        <dbReference type="HAMAP-Rule" id="MF_00096"/>
    </source>
</evidence>
<evidence type="ECO:0000256" key="8">
    <source>
        <dbReference type="ARBA" id="ARBA00024647"/>
    </source>
</evidence>
<dbReference type="NCBIfam" id="NF003810">
    <property type="entry name" value="PRK05399.1"/>
    <property type="match status" value="1"/>
</dbReference>
<comment type="function">
    <text evidence="8 9">This protein is involved in the repair of mismatches in DNA. It is possible that it carries out the mismatch recognition step. This protein has a weak ATPase activity.</text>
</comment>
<evidence type="ECO:0000256" key="4">
    <source>
        <dbReference type="ARBA" id="ARBA00022763"/>
    </source>
</evidence>
<evidence type="ECO:0000256" key="2">
    <source>
        <dbReference type="ARBA" id="ARBA00021982"/>
    </source>
</evidence>
<keyword evidence="5 9" id="KW-0067">ATP-binding</keyword>
<organism evidence="12 13">
    <name type="scientific">Candidatus Comchoanobacter bicostacola</name>
    <dbReference type="NCBI Taxonomy" id="2919598"/>
    <lineage>
        <taxon>Bacteria</taxon>
        <taxon>Pseudomonadati</taxon>
        <taxon>Pseudomonadota</taxon>
        <taxon>Gammaproteobacteria</taxon>
        <taxon>Candidatus Comchoanobacterales</taxon>
        <taxon>Candidatus Comchoanobacteraceae</taxon>
        <taxon>Candidatus Comchoanobacter</taxon>
    </lineage>
</organism>
<dbReference type="Pfam" id="PF01624">
    <property type="entry name" value="MutS_I"/>
    <property type="match status" value="1"/>
</dbReference>
<feature type="binding site" evidence="9">
    <location>
        <begin position="610"/>
        <end position="617"/>
    </location>
    <ligand>
        <name>ATP</name>
        <dbReference type="ChEBI" id="CHEBI:30616"/>
    </ligand>
</feature>
<evidence type="ECO:0000256" key="10">
    <source>
        <dbReference type="RuleBase" id="RU003756"/>
    </source>
</evidence>
<dbReference type="SUPFAM" id="SSF48334">
    <property type="entry name" value="DNA repair protein MutS, domain III"/>
    <property type="match status" value="1"/>
</dbReference>
<name>A0ABY5DK67_9GAMM</name>
<keyword evidence="7 9" id="KW-0234">DNA repair</keyword>
<dbReference type="InterPro" id="IPR007695">
    <property type="entry name" value="DNA_mismatch_repair_MutS-lik_N"/>
</dbReference>
<dbReference type="HAMAP" id="MF_00096">
    <property type="entry name" value="MutS"/>
    <property type="match status" value="1"/>
</dbReference>
<dbReference type="Gene3D" id="3.40.50.300">
    <property type="entry name" value="P-loop containing nucleotide triphosphate hydrolases"/>
    <property type="match status" value="1"/>
</dbReference>
<dbReference type="Pfam" id="PF05188">
    <property type="entry name" value="MutS_II"/>
    <property type="match status" value="1"/>
</dbReference>
<dbReference type="InterPro" id="IPR036678">
    <property type="entry name" value="MutS_con_dom_sf"/>
</dbReference>
<evidence type="ECO:0000256" key="3">
    <source>
        <dbReference type="ARBA" id="ARBA00022741"/>
    </source>
</evidence>
<dbReference type="RefSeq" id="WP_258567976.1">
    <property type="nucleotide sequence ID" value="NZ_CP092900.1"/>
</dbReference>
<dbReference type="NCBIfam" id="TIGR01070">
    <property type="entry name" value="mutS1"/>
    <property type="match status" value="1"/>
</dbReference>